<dbReference type="PANTHER" id="PTHR36766:SF30">
    <property type="entry name" value="TIR-NBS TYPE DISEASE RESISTANCE PROTEIN-RELATED"/>
    <property type="match status" value="1"/>
</dbReference>
<dbReference type="GO" id="GO:0006952">
    <property type="term" value="P:defense response"/>
    <property type="evidence" value="ECO:0007669"/>
    <property type="project" value="UniProtKB-KW"/>
</dbReference>
<dbReference type="Proteomes" id="UP000824469">
    <property type="component" value="Unassembled WGS sequence"/>
</dbReference>
<keyword evidence="5" id="KW-1185">Reference proteome</keyword>
<evidence type="ECO:0000313" key="4">
    <source>
        <dbReference type="EMBL" id="KAH9289314.1"/>
    </source>
</evidence>
<sequence length="947" mass="105811">MGNTWSCLACSSSETGDVMDVSPLLEMVQDVSQVDYFISLIEDRLNATANAMNKAEQASTSTVSVQETVTSSRFPPNFIKFGHDLFDKVLNSVQGDGRGKRGFRSKVDRATLKVIGDVAKELAKSHLVAAGLSVVAYVLDQIDKVSSNKEKCVELLGYMCTLAKRVKQLNELLPGEKEKLNEAIKIIVKGSIMCATQMDSHYISRFFSASVEAADLQTIESQIRQKHSDLNLGALISILERVPVLLSPSLGEDPRPVGTEKQQDNVTRLLNIDINDKSRRAVGRDEVRKAFKEATSPIFMFIDNALKGDDLKKVLPMELSSLPPRTRILLTTRNLAETDMFLDSDHIQRYAHEVDILSPKEAKEILCKNALTSANAKFDESVDIDGLVEICGGIPLVLEMVGSKLKKYVNYVTACKEKIESLKKALIEGQNEKSDRVVDFVYNSLDEDCKHAFLDIARFFHNRPLRKASYAVGEVELQTLEDAALVKVVPQDEESEEYMDLDDFVEYMDRKEGILKVHDIVRARGRRLSQSDRITDYESLEEVLTDTQKLQKIKGISLLTSMEMEAKHLDMMSSSLRVREAPHIAINGRCTRSFDNLRYVDLRYASCNPPMDLSKLKRVSFLDIHTVENVRELPASLRHLRCQDLLLPDFGENLSSLEHLDISSSKTLASLPYSFGELKSLRFLDMSSCTKLVTLPDSFASLSALERLDLSGCHQLSTLPPTFGQLSSLSFLDLRDTNLTMIPDSFGDLFCLKKLYLSGCSQLVSLPASFGRLKSLRYLDMNLPNLTGLPEGFGNLFALEELCFLNCSKLFVLPASFGNLTALNELTFDSCHSITTFPESFGNLHALKKLHVLHCSGLVGLPHQFGQLKSLVHLAMKDCKGLKTLSSDFRCLPSLGALRAYGCSLLEGNAMDMLVEIESLMLVDIRESPMLIERWEQLREQHPLIVE</sequence>
<dbReference type="InterPro" id="IPR055414">
    <property type="entry name" value="LRR_R13L4/SHOC2-like"/>
</dbReference>
<evidence type="ECO:0000256" key="2">
    <source>
        <dbReference type="ARBA" id="ARBA00022737"/>
    </source>
</evidence>
<dbReference type="Gene3D" id="3.80.10.10">
    <property type="entry name" value="Ribonuclease Inhibitor"/>
    <property type="match status" value="2"/>
</dbReference>
<proteinExistence type="predicted"/>
<dbReference type="GO" id="GO:0043531">
    <property type="term" value="F:ADP binding"/>
    <property type="evidence" value="ECO:0007669"/>
    <property type="project" value="InterPro"/>
</dbReference>
<gene>
    <name evidence="4" type="ORF">KI387_033431</name>
</gene>
<dbReference type="AlphaFoldDB" id="A0AA38F1B2"/>
<name>A0AA38F1B2_TAXCH</name>
<evidence type="ECO:0000313" key="5">
    <source>
        <dbReference type="Proteomes" id="UP000824469"/>
    </source>
</evidence>
<organism evidence="4 5">
    <name type="scientific">Taxus chinensis</name>
    <name type="common">Chinese yew</name>
    <name type="synonym">Taxus wallichiana var. chinensis</name>
    <dbReference type="NCBI Taxonomy" id="29808"/>
    <lineage>
        <taxon>Eukaryota</taxon>
        <taxon>Viridiplantae</taxon>
        <taxon>Streptophyta</taxon>
        <taxon>Embryophyta</taxon>
        <taxon>Tracheophyta</taxon>
        <taxon>Spermatophyta</taxon>
        <taxon>Pinopsida</taxon>
        <taxon>Pinidae</taxon>
        <taxon>Conifers II</taxon>
        <taxon>Cupressales</taxon>
        <taxon>Taxaceae</taxon>
        <taxon>Taxus</taxon>
    </lineage>
</organism>
<protein>
    <recommendedName>
        <fullName evidence="3">Disease resistance R13L4/SHOC-2-like LRR domain-containing protein</fullName>
    </recommendedName>
</protein>
<dbReference type="InterPro" id="IPR027417">
    <property type="entry name" value="P-loop_NTPase"/>
</dbReference>
<feature type="domain" description="Disease resistance R13L4/SHOC-2-like LRR" evidence="3">
    <location>
        <begin position="708"/>
        <end position="925"/>
    </location>
</feature>
<comment type="caution">
    <text evidence="4">The sequence shown here is derived from an EMBL/GenBank/DDBJ whole genome shotgun (WGS) entry which is preliminary data.</text>
</comment>
<dbReference type="InterPro" id="IPR003591">
    <property type="entry name" value="Leu-rich_rpt_typical-subtyp"/>
</dbReference>
<dbReference type="SUPFAM" id="SSF52058">
    <property type="entry name" value="L domain-like"/>
    <property type="match status" value="1"/>
</dbReference>
<dbReference type="EMBL" id="JAHRHJ020003813">
    <property type="protein sequence ID" value="KAH9289314.1"/>
    <property type="molecule type" value="Genomic_DNA"/>
</dbReference>
<dbReference type="SUPFAM" id="SSF52540">
    <property type="entry name" value="P-loop containing nucleoside triphosphate hydrolases"/>
    <property type="match status" value="1"/>
</dbReference>
<dbReference type="PANTHER" id="PTHR36766">
    <property type="entry name" value="PLANT BROAD-SPECTRUM MILDEW RESISTANCE PROTEIN RPW8"/>
    <property type="match status" value="1"/>
</dbReference>
<accession>A0AA38F1B2</accession>
<dbReference type="Pfam" id="PF23598">
    <property type="entry name" value="LRR_14"/>
    <property type="match status" value="1"/>
</dbReference>
<keyword evidence="2" id="KW-0677">Repeat</keyword>
<dbReference type="SMART" id="SM00369">
    <property type="entry name" value="LRR_TYP"/>
    <property type="match status" value="4"/>
</dbReference>
<reference evidence="4 5" key="1">
    <citation type="journal article" date="2021" name="Nat. Plants">
        <title>The Taxus genome provides insights into paclitaxel biosynthesis.</title>
        <authorList>
            <person name="Xiong X."/>
            <person name="Gou J."/>
            <person name="Liao Q."/>
            <person name="Li Y."/>
            <person name="Zhou Q."/>
            <person name="Bi G."/>
            <person name="Li C."/>
            <person name="Du R."/>
            <person name="Wang X."/>
            <person name="Sun T."/>
            <person name="Guo L."/>
            <person name="Liang H."/>
            <person name="Lu P."/>
            <person name="Wu Y."/>
            <person name="Zhang Z."/>
            <person name="Ro D.K."/>
            <person name="Shang Y."/>
            <person name="Huang S."/>
            <person name="Yan J."/>
        </authorList>
    </citation>
    <scope>NUCLEOTIDE SEQUENCE [LARGE SCALE GENOMIC DNA]</scope>
    <source>
        <strain evidence="4">Ta-2019</strain>
    </source>
</reference>
<dbReference type="InterPro" id="IPR032675">
    <property type="entry name" value="LRR_dom_sf"/>
</dbReference>
<keyword evidence="1" id="KW-0433">Leucine-rich repeat</keyword>
<evidence type="ECO:0000259" key="3">
    <source>
        <dbReference type="Pfam" id="PF23598"/>
    </source>
</evidence>
<evidence type="ECO:0000256" key="1">
    <source>
        <dbReference type="ARBA" id="ARBA00022614"/>
    </source>
</evidence>
<dbReference type="PRINTS" id="PR00364">
    <property type="entry name" value="DISEASERSIST"/>
</dbReference>
<feature type="non-terminal residue" evidence="4">
    <location>
        <position position="947"/>
    </location>
</feature>